<dbReference type="Proteomes" id="UP000184310">
    <property type="component" value="Unassembled WGS sequence"/>
</dbReference>
<keyword evidence="2" id="KW-1185">Reference proteome</keyword>
<dbReference type="Pfam" id="PF04463">
    <property type="entry name" value="2-thiour_desulf"/>
    <property type="match status" value="1"/>
</dbReference>
<name>A0A1M6KSJ3_9CLOT</name>
<accession>A0A1M6KSJ3</accession>
<reference evidence="1 2" key="1">
    <citation type="submission" date="2016-11" db="EMBL/GenBank/DDBJ databases">
        <authorList>
            <person name="Jaros S."/>
            <person name="Januszkiewicz K."/>
            <person name="Wedrychowicz H."/>
        </authorList>
    </citation>
    <scope>NUCLEOTIDE SEQUENCE [LARGE SCALE GENOMIC DNA]</scope>
    <source>
        <strain evidence="1 2">DSM 21758</strain>
    </source>
</reference>
<evidence type="ECO:0000313" key="2">
    <source>
        <dbReference type="Proteomes" id="UP000184310"/>
    </source>
</evidence>
<gene>
    <name evidence="1" type="ORF">SAMN02745163_02282</name>
</gene>
<evidence type="ECO:0000313" key="1">
    <source>
        <dbReference type="EMBL" id="SHJ61844.1"/>
    </source>
</evidence>
<dbReference type="InterPro" id="IPR007553">
    <property type="entry name" value="2-thiour_desulf"/>
</dbReference>
<protein>
    <submittedName>
        <fullName evidence="1">Uncharacterized conserved protein YbbK, DUF523 family</fullName>
    </submittedName>
</protein>
<proteinExistence type="predicted"/>
<dbReference type="AlphaFoldDB" id="A0A1M6KSJ3"/>
<dbReference type="STRING" id="1121302.SAMN02745163_02282"/>
<sequence>MFEIILVSACLCGINCKYNGLNNFKKPILELVKEGNAMLVCPEQLGGLETPRPPSEIVNGTGKEVLFGNAKVLSNEGIDVSKQFIKGANEVLNLAKLTNTELVILKSKSPSCGIGKIYDGTFNGILKEGNGVTAELLIQNGFKVINEDEFGGV</sequence>
<dbReference type="PANTHER" id="PTHR30087">
    <property type="entry name" value="INNER MEMBRANE PROTEIN"/>
    <property type="match status" value="1"/>
</dbReference>
<dbReference type="EMBL" id="FQZB01000009">
    <property type="protein sequence ID" value="SHJ61844.1"/>
    <property type="molecule type" value="Genomic_DNA"/>
</dbReference>
<organism evidence="1 2">
    <name type="scientific">Clostridium cavendishii DSM 21758</name>
    <dbReference type="NCBI Taxonomy" id="1121302"/>
    <lineage>
        <taxon>Bacteria</taxon>
        <taxon>Bacillati</taxon>
        <taxon>Bacillota</taxon>
        <taxon>Clostridia</taxon>
        <taxon>Eubacteriales</taxon>
        <taxon>Clostridiaceae</taxon>
        <taxon>Clostridium</taxon>
    </lineage>
</organism>
<dbReference type="PANTHER" id="PTHR30087:SF1">
    <property type="entry name" value="HYPOTHETICAL CYTOSOLIC PROTEIN"/>
    <property type="match status" value="1"/>
</dbReference>